<dbReference type="PANTHER" id="PTHR31713:SF14">
    <property type="entry name" value="CALMODULIN-BINDING PROTEIN 60 A"/>
    <property type="match status" value="1"/>
</dbReference>
<dbReference type="InterPro" id="IPR046831">
    <property type="entry name" value="Calmodulin_bind_N"/>
</dbReference>
<feature type="domain" description="Calmodulin binding protein C-terminal" evidence="11">
    <location>
        <begin position="578"/>
        <end position="640"/>
    </location>
</feature>
<gene>
    <name evidence="12" type="ORF">LIER_25202</name>
</gene>
<evidence type="ECO:0000256" key="1">
    <source>
        <dbReference type="ARBA" id="ARBA00004123"/>
    </source>
</evidence>
<dbReference type="InterPro" id="IPR046829">
    <property type="entry name" value="Calmod_bind_C"/>
</dbReference>
<comment type="subcellular location">
    <subcellularLocation>
        <location evidence="1">Nucleus</location>
    </subcellularLocation>
</comment>
<dbReference type="AlphaFoldDB" id="A0AAV3R408"/>
<dbReference type="InterPro" id="IPR046830">
    <property type="entry name" value="Calmod_bind_M"/>
</dbReference>
<keyword evidence="3" id="KW-0805">Transcription regulation</keyword>
<evidence type="ECO:0000259" key="11">
    <source>
        <dbReference type="Pfam" id="PF20452"/>
    </source>
</evidence>
<evidence type="ECO:0000256" key="3">
    <source>
        <dbReference type="ARBA" id="ARBA00023015"/>
    </source>
</evidence>
<accession>A0AAV3R408</accession>
<evidence type="ECO:0008006" key="14">
    <source>
        <dbReference type="Google" id="ProtNLM"/>
    </source>
</evidence>
<proteinExistence type="inferred from homology"/>
<dbReference type="Pfam" id="PF20452">
    <property type="entry name" value="Calmod_bind_C"/>
    <property type="match status" value="1"/>
</dbReference>
<feature type="domain" description="Calmodulin binding protein central" evidence="10">
    <location>
        <begin position="250"/>
        <end position="313"/>
    </location>
</feature>
<feature type="domain" description="Calmodulin binding protein central" evidence="10">
    <location>
        <begin position="507"/>
        <end position="573"/>
    </location>
</feature>
<reference evidence="12 13" key="1">
    <citation type="submission" date="2024-01" db="EMBL/GenBank/DDBJ databases">
        <title>The complete chloroplast genome sequence of Lithospermum erythrorhizon: insights into the phylogenetic relationship among Boraginaceae species and the maternal lineages of purple gromwells.</title>
        <authorList>
            <person name="Okada T."/>
            <person name="Watanabe K."/>
        </authorList>
    </citation>
    <scope>NUCLEOTIDE SEQUENCE [LARGE SCALE GENOMIC DNA]</scope>
</reference>
<comment type="similarity">
    <text evidence="2">Belongs to the plant ACBP60 protein family.</text>
</comment>
<evidence type="ECO:0000256" key="7">
    <source>
        <dbReference type="ARBA" id="ARBA00023242"/>
    </source>
</evidence>
<evidence type="ECO:0000313" key="13">
    <source>
        <dbReference type="Proteomes" id="UP001454036"/>
    </source>
</evidence>
<name>A0AAV3R408_LITER</name>
<dbReference type="Pfam" id="PF20451">
    <property type="entry name" value="Calmod_bind_M"/>
    <property type="match status" value="2"/>
</dbReference>
<dbReference type="GO" id="GO:0005516">
    <property type="term" value="F:calmodulin binding"/>
    <property type="evidence" value="ECO:0007669"/>
    <property type="project" value="InterPro"/>
</dbReference>
<dbReference type="Proteomes" id="UP001454036">
    <property type="component" value="Unassembled WGS sequence"/>
</dbReference>
<evidence type="ECO:0000256" key="4">
    <source>
        <dbReference type="ARBA" id="ARBA00023125"/>
    </source>
</evidence>
<sequence length="754" mass="84116">MSKVPKWDVLFESQEKDASDDELASVLVLRKMKKIMKSQQFAVMLIPILQRLIGPLLENWVPKKVQKEVEIAVRKFLASAHRHTKDEVQASEAKSYVLQFKNDPSPLVYTGQEIKTKDGTPVEVVLVDASSGDVVVSGPEAETKLEIVLLEGNDDKHGLASQGFDSEVIGERKETKLGGNVHVTLAKGIGILENIKVPSSRTPMRQGIFKLMAKTVDMAARIHIREAKTKSFSVSDFRNGRSKKNKVPDLSDEVWKLCGVSKNKSIHKCLLGLQIHTVEDLLLQLFKDPERLNHIAIANRRSWEDAVESARRCNLDNKLSSYFDSHEQKGVVFGLVDNVKGVLLGSKYIRVDDLSEKEKVNAHKLAVYALENKKSALSYGDEASLLNEFSSISGFVKPRVAHNLENPQVQHIEASEMFWFPENKMSDEKEQAEESSRPSCSQDNGGNRCSSSAKRQRTSESDCRTDVQASEVRSLSLQLQDAISLPVVNVTQLEGEEVCKNPYIPSLHDEVWKLEKIDKDGAFCECLRKESIYTVKDFLVQLSLDHRKLRNVLGTIGMSADIWDITVAHAQTCVLDKEVYFYSPSGFQQKVGVAFNVVGQAIGLLSGEQFITCDGFSEPQKDEVRKLIISAFSCWKEVKKFDDETSCLNSISHPCTPQFSFNLFLSDLDTNKASTSRASCTYCNSYGDDSISALGLVPEDYVCGHLLRTPSPDRNCFTYGGDFTANQAAIDDASLFASSWPSWDFDMDYNDNGS</sequence>
<evidence type="ECO:0000313" key="12">
    <source>
        <dbReference type="EMBL" id="GAA0171085.1"/>
    </source>
</evidence>
<feature type="region of interest" description="Disordered" evidence="8">
    <location>
        <begin position="425"/>
        <end position="464"/>
    </location>
</feature>
<feature type="compositionally biased region" description="Polar residues" evidence="8">
    <location>
        <begin position="437"/>
        <end position="453"/>
    </location>
</feature>
<evidence type="ECO:0000256" key="8">
    <source>
        <dbReference type="SAM" id="MobiDB-lite"/>
    </source>
</evidence>
<evidence type="ECO:0000256" key="2">
    <source>
        <dbReference type="ARBA" id="ARBA00007214"/>
    </source>
</evidence>
<comment type="caution">
    <text evidence="12">The sequence shown here is derived from an EMBL/GenBank/DDBJ whole genome shotgun (WGS) entry which is preliminary data.</text>
</comment>
<feature type="domain" description="Calmodulin binding protein-like N-terminal" evidence="9">
    <location>
        <begin position="98"/>
        <end position="236"/>
    </location>
</feature>
<dbReference type="GO" id="GO:0005634">
    <property type="term" value="C:nucleus"/>
    <property type="evidence" value="ECO:0007669"/>
    <property type="project" value="UniProtKB-SubCell"/>
</dbReference>
<keyword evidence="5" id="KW-0010">Activator</keyword>
<protein>
    <recommendedName>
        <fullName evidence="14">Calmodulin-binding protein 60 A-like</fullName>
    </recommendedName>
</protein>
<keyword evidence="13" id="KW-1185">Reference proteome</keyword>
<keyword evidence="4" id="KW-0238">DNA-binding</keyword>
<evidence type="ECO:0000259" key="9">
    <source>
        <dbReference type="Pfam" id="PF07887"/>
    </source>
</evidence>
<evidence type="ECO:0000256" key="5">
    <source>
        <dbReference type="ARBA" id="ARBA00023159"/>
    </source>
</evidence>
<dbReference type="PANTHER" id="PTHR31713">
    <property type="entry name" value="OS02G0177800 PROTEIN"/>
    <property type="match status" value="1"/>
</dbReference>
<evidence type="ECO:0000259" key="10">
    <source>
        <dbReference type="Pfam" id="PF20451"/>
    </source>
</evidence>
<dbReference type="EMBL" id="BAABME010007522">
    <property type="protein sequence ID" value="GAA0171085.1"/>
    <property type="molecule type" value="Genomic_DNA"/>
</dbReference>
<dbReference type="GO" id="GO:0003700">
    <property type="term" value="F:DNA-binding transcription factor activity"/>
    <property type="evidence" value="ECO:0007669"/>
    <property type="project" value="TreeGrafter"/>
</dbReference>
<evidence type="ECO:0000256" key="6">
    <source>
        <dbReference type="ARBA" id="ARBA00023163"/>
    </source>
</evidence>
<feature type="compositionally biased region" description="Basic and acidic residues" evidence="8">
    <location>
        <begin position="425"/>
        <end position="436"/>
    </location>
</feature>
<dbReference type="GO" id="GO:0043565">
    <property type="term" value="F:sequence-specific DNA binding"/>
    <property type="evidence" value="ECO:0007669"/>
    <property type="project" value="TreeGrafter"/>
</dbReference>
<dbReference type="Pfam" id="PF07887">
    <property type="entry name" value="Calmodulin_bind"/>
    <property type="match status" value="1"/>
</dbReference>
<organism evidence="12 13">
    <name type="scientific">Lithospermum erythrorhizon</name>
    <name type="common">Purple gromwell</name>
    <name type="synonym">Lithospermum officinale var. erythrorhizon</name>
    <dbReference type="NCBI Taxonomy" id="34254"/>
    <lineage>
        <taxon>Eukaryota</taxon>
        <taxon>Viridiplantae</taxon>
        <taxon>Streptophyta</taxon>
        <taxon>Embryophyta</taxon>
        <taxon>Tracheophyta</taxon>
        <taxon>Spermatophyta</taxon>
        <taxon>Magnoliopsida</taxon>
        <taxon>eudicotyledons</taxon>
        <taxon>Gunneridae</taxon>
        <taxon>Pentapetalae</taxon>
        <taxon>asterids</taxon>
        <taxon>lamiids</taxon>
        <taxon>Boraginales</taxon>
        <taxon>Boraginaceae</taxon>
        <taxon>Boraginoideae</taxon>
        <taxon>Lithospermeae</taxon>
        <taxon>Lithospermum</taxon>
    </lineage>
</organism>
<keyword evidence="6" id="KW-0804">Transcription</keyword>
<dbReference type="GO" id="GO:0080142">
    <property type="term" value="P:regulation of salicylic acid biosynthetic process"/>
    <property type="evidence" value="ECO:0007669"/>
    <property type="project" value="TreeGrafter"/>
</dbReference>
<dbReference type="InterPro" id="IPR012416">
    <property type="entry name" value="CBP60"/>
</dbReference>
<keyword evidence="7" id="KW-0539">Nucleus</keyword>